<dbReference type="PRINTS" id="PR00112">
    <property type="entry name" value="ACYLPHPHTASE"/>
</dbReference>
<reference evidence="7 8" key="1">
    <citation type="submission" date="2018-07" db="EMBL/GenBank/DDBJ databases">
        <title>Venubactetium sediminum gen. nov., sp. nov., isolated from a marine solar saltern.</title>
        <authorList>
            <person name="Wang S."/>
        </authorList>
    </citation>
    <scope>NUCLEOTIDE SEQUENCE [LARGE SCALE GENOMIC DNA]</scope>
    <source>
        <strain evidence="7 8">WD2A32</strain>
    </source>
</reference>
<evidence type="ECO:0000256" key="3">
    <source>
        <dbReference type="ARBA" id="ARBA00047645"/>
    </source>
</evidence>
<dbReference type="InterPro" id="IPR036046">
    <property type="entry name" value="Acylphosphatase-like_dom_sf"/>
</dbReference>
<organism evidence="7 8">
    <name type="scientific">Ferruginivarius sediminum</name>
    <dbReference type="NCBI Taxonomy" id="2661937"/>
    <lineage>
        <taxon>Bacteria</taxon>
        <taxon>Pseudomonadati</taxon>
        <taxon>Pseudomonadota</taxon>
        <taxon>Alphaproteobacteria</taxon>
        <taxon>Rhodospirillales</taxon>
        <taxon>Rhodospirillaceae</taxon>
        <taxon>Ferruginivarius</taxon>
    </lineage>
</organism>
<proteinExistence type="inferred from homology"/>
<dbReference type="Pfam" id="PF00708">
    <property type="entry name" value="Acylphosphatase"/>
    <property type="match status" value="1"/>
</dbReference>
<comment type="similarity">
    <text evidence="1 5">Belongs to the acylphosphatase family.</text>
</comment>
<keyword evidence="8" id="KW-1185">Reference proteome</keyword>
<dbReference type="Proteomes" id="UP000253941">
    <property type="component" value="Unassembled WGS sequence"/>
</dbReference>
<evidence type="ECO:0000313" key="7">
    <source>
        <dbReference type="EMBL" id="RDD63764.1"/>
    </source>
</evidence>
<dbReference type="PROSITE" id="PS51160">
    <property type="entry name" value="ACYLPHOSPHATASE_3"/>
    <property type="match status" value="1"/>
</dbReference>
<feature type="active site" evidence="4">
    <location>
        <position position="36"/>
    </location>
</feature>
<sequence length="91" mass="10314">MKRVRAIIHGRVQGVWYRGWTVDEAARRGLHGWVRNRHDGTVEAIFAGDESLVDDMVSECWNGPSAAYVRNVEVEPFHEPVEPGFHQVSSV</sequence>
<dbReference type="SUPFAM" id="SSF54975">
    <property type="entry name" value="Acylphosphatase/BLUF domain-like"/>
    <property type="match status" value="1"/>
</dbReference>
<evidence type="ECO:0000259" key="6">
    <source>
        <dbReference type="PROSITE" id="PS51160"/>
    </source>
</evidence>
<dbReference type="RefSeq" id="WP_114580277.1">
    <property type="nucleotide sequence ID" value="NZ_QPMH01000001.1"/>
</dbReference>
<gene>
    <name evidence="7" type="ORF">DRB17_00890</name>
</gene>
<protein>
    <recommendedName>
        <fullName evidence="2 4">acylphosphatase</fullName>
        <ecNumber evidence="2 4">3.6.1.7</ecNumber>
    </recommendedName>
</protein>
<dbReference type="PANTHER" id="PTHR47268:SF4">
    <property type="entry name" value="ACYLPHOSPHATASE"/>
    <property type="match status" value="1"/>
</dbReference>
<dbReference type="AlphaFoldDB" id="A0A369TGM2"/>
<feature type="domain" description="Acylphosphatase-like" evidence="6">
    <location>
        <begin position="3"/>
        <end position="89"/>
    </location>
</feature>
<accession>A0A369TGM2</accession>
<dbReference type="EC" id="3.6.1.7" evidence="2 4"/>
<evidence type="ECO:0000256" key="2">
    <source>
        <dbReference type="ARBA" id="ARBA00012150"/>
    </source>
</evidence>
<evidence type="ECO:0000313" key="8">
    <source>
        <dbReference type="Proteomes" id="UP000253941"/>
    </source>
</evidence>
<dbReference type="GO" id="GO:0003998">
    <property type="term" value="F:acylphosphatase activity"/>
    <property type="evidence" value="ECO:0007669"/>
    <property type="project" value="UniProtKB-EC"/>
</dbReference>
<dbReference type="PROSITE" id="PS00151">
    <property type="entry name" value="ACYLPHOSPHATASE_2"/>
    <property type="match status" value="1"/>
</dbReference>
<dbReference type="PANTHER" id="PTHR47268">
    <property type="entry name" value="ACYLPHOSPHATASE"/>
    <property type="match status" value="1"/>
</dbReference>
<comment type="catalytic activity">
    <reaction evidence="3 4">
        <text>an acyl phosphate + H2O = a carboxylate + phosphate + H(+)</text>
        <dbReference type="Rhea" id="RHEA:14965"/>
        <dbReference type="ChEBI" id="CHEBI:15377"/>
        <dbReference type="ChEBI" id="CHEBI:15378"/>
        <dbReference type="ChEBI" id="CHEBI:29067"/>
        <dbReference type="ChEBI" id="CHEBI:43474"/>
        <dbReference type="ChEBI" id="CHEBI:59918"/>
        <dbReference type="EC" id="3.6.1.7"/>
    </reaction>
</comment>
<evidence type="ECO:0000256" key="4">
    <source>
        <dbReference type="PROSITE-ProRule" id="PRU00520"/>
    </source>
</evidence>
<comment type="caution">
    <text evidence="7">The sequence shown here is derived from an EMBL/GenBank/DDBJ whole genome shotgun (WGS) entry which is preliminary data.</text>
</comment>
<keyword evidence="4" id="KW-0378">Hydrolase</keyword>
<dbReference type="InterPro" id="IPR020456">
    <property type="entry name" value="Acylphosphatase"/>
</dbReference>
<dbReference type="EMBL" id="QPMH01000001">
    <property type="protein sequence ID" value="RDD63764.1"/>
    <property type="molecule type" value="Genomic_DNA"/>
</dbReference>
<dbReference type="InterPro" id="IPR017968">
    <property type="entry name" value="Acylphosphatase_CS"/>
</dbReference>
<name>A0A369TGM2_9PROT</name>
<feature type="active site" evidence="4">
    <location>
        <position position="18"/>
    </location>
</feature>
<dbReference type="InterPro" id="IPR001792">
    <property type="entry name" value="Acylphosphatase-like_dom"/>
</dbReference>
<evidence type="ECO:0000256" key="1">
    <source>
        <dbReference type="ARBA" id="ARBA00005614"/>
    </source>
</evidence>
<dbReference type="Gene3D" id="3.30.70.100">
    <property type="match status" value="1"/>
</dbReference>
<evidence type="ECO:0000256" key="5">
    <source>
        <dbReference type="RuleBase" id="RU004168"/>
    </source>
</evidence>